<dbReference type="InterPro" id="IPR019931">
    <property type="entry name" value="LPXTG_anchor"/>
</dbReference>
<feature type="region of interest" description="Disordered" evidence="5">
    <location>
        <begin position="434"/>
        <end position="481"/>
    </location>
</feature>
<feature type="compositionally biased region" description="Acidic residues" evidence="5">
    <location>
        <begin position="437"/>
        <end position="447"/>
    </location>
</feature>
<keyword evidence="2" id="KW-0964">Secreted</keyword>
<keyword evidence="6" id="KW-0472">Membrane</keyword>
<dbReference type="RefSeq" id="WP_152690715.1">
    <property type="nucleotide sequence ID" value="NZ_KQ061226.1"/>
</dbReference>
<evidence type="ECO:0000256" key="7">
    <source>
        <dbReference type="SAM" id="SignalP"/>
    </source>
</evidence>
<dbReference type="EMBL" id="LT629791">
    <property type="protein sequence ID" value="SDU71649.1"/>
    <property type="molecule type" value="Genomic_DNA"/>
</dbReference>
<organism evidence="9 10">
    <name type="scientific">Jiangella alkaliphila</name>
    <dbReference type="NCBI Taxonomy" id="419479"/>
    <lineage>
        <taxon>Bacteria</taxon>
        <taxon>Bacillati</taxon>
        <taxon>Actinomycetota</taxon>
        <taxon>Actinomycetes</taxon>
        <taxon>Jiangellales</taxon>
        <taxon>Jiangellaceae</taxon>
        <taxon>Jiangella</taxon>
    </lineage>
</organism>
<evidence type="ECO:0000256" key="4">
    <source>
        <dbReference type="ARBA" id="ARBA00023088"/>
    </source>
</evidence>
<evidence type="ECO:0000313" key="9">
    <source>
        <dbReference type="EMBL" id="SDU71649.1"/>
    </source>
</evidence>
<evidence type="ECO:0000256" key="5">
    <source>
        <dbReference type="SAM" id="MobiDB-lite"/>
    </source>
</evidence>
<keyword evidence="1" id="KW-0134">Cell wall</keyword>
<evidence type="ECO:0000313" key="10">
    <source>
        <dbReference type="Proteomes" id="UP000182977"/>
    </source>
</evidence>
<feature type="transmembrane region" description="Helical" evidence="6">
    <location>
        <begin position="483"/>
        <end position="501"/>
    </location>
</feature>
<protein>
    <submittedName>
        <fullName evidence="9">LPXTG-motif cell wall anchor domain-containing protein</fullName>
    </submittedName>
</protein>
<keyword evidence="4" id="KW-0572">Peptidoglycan-anchor</keyword>
<keyword evidence="6" id="KW-0812">Transmembrane</keyword>
<evidence type="ECO:0000259" key="8">
    <source>
        <dbReference type="PROSITE" id="PS50847"/>
    </source>
</evidence>
<dbReference type="PROSITE" id="PS50847">
    <property type="entry name" value="GRAM_POS_ANCHORING"/>
    <property type="match status" value="1"/>
</dbReference>
<reference evidence="10" key="1">
    <citation type="submission" date="2016-10" db="EMBL/GenBank/DDBJ databases">
        <authorList>
            <person name="Varghese N."/>
            <person name="Submissions S."/>
        </authorList>
    </citation>
    <scope>NUCLEOTIDE SEQUENCE [LARGE SCALE GENOMIC DNA]</scope>
    <source>
        <strain evidence="10">DSM 45079</strain>
    </source>
</reference>
<dbReference type="OrthoDB" id="5172478at2"/>
<feature type="signal peptide" evidence="7">
    <location>
        <begin position="1"/>
        <end position="30"/>
    </location>
</feature>
<keyword evidence="10" id="KW-1185">Reference proteome</keyword>
<gene>
    <name evidence="9" type="ORF">SAMN04488563_4219</name>
</gene>
<keyword evidence="3 7" id="KW-0732">Signal</keyword>
<evidence type="ECO:0000256" key="1">
    <source>
        <dbReference type="ARBA" id="ARBA00022512"/>
    </source>
</evidence>
<evidence type="ECO:0000256" key="2">
    <source>
        <dbReference type="ARBA" id="ARBA00022525"/>
    </source>
</evidence>
<feature type="domain" description="Gram-positive cocci surface proteins LPxTG" evidence="8">
    <location>
        <begin position="474"/>
        <end position="506"/>
    </location>
</feature>
<keyword evidence="6" id="KW-1133">Transmembrane helix</keyword>
<evidence type="ECO:0000256" key="6">
    <source>
        <dbReference type="SAM" id="Phobius"/>
    </source>
</evidence>
<sequence>MRAAARASYGMGLIGATTLLLTTLAAPAAAQDDPVVLEVTATEAVTGAPGEELRVETGVVNTGSADLVGGTVDFEVPDGVTVTGLDGQEFVDGTERPDEGCALVTPQRVECHTDATLAAGADSAAAFLVTIDEGATGELGAATVTVAGDNGGEGSAQTTITSSAAPEGEVVLEAAFESGILAPPGAEVELTATTTNTGTADMVGGTVDFEVPDGVTVTGAVGQEFVDGTERPDEGCALVTPQRVECHTNSTLAAGDTAEATFLLQLPDDVYDTLLGNAVLHVAGDNGGEDTVETDISVGPPAQAWLNVSATPEVEGAPGEVLEIRTDVANVGGEDVVGANVDFEVPEGATVVGIVGQEIVDGTERPDEGCALVTPQRLECHTNATLVAYDGVSEATVEIRIDDDAPAGELGVATLQIEGDNAGSGGAETVVTVVDDGSGDDGAEDGGTESGGTESGDDDGAENGTESGGYGDDLPDTGAGSTTLALVTAGMLLLGGAAIALRSRRA</sequence>
<dbReference type="AlphaFoldDB" id="A0A1H2KSK9"/>
<accession>A0A1H2KSK9</accession>
<proteinExistence type="predicted"/>
<feature type="chain" id="PRO_5009278703" evidence="7">
    <location>
        <begin position="31"/>
        <end position="506"/>
    </location>
</feature>
<dbReference type="NCBIfam" id="TIGR01167">
    <property type="entry name" value="LPXTG_anchor"/>
    <property type="match status" value="1"/>
</dbReference>
<name>A0A1H2KSK9_9ACTN</name>
<evidence type="ECO:0000256" key="3">
    <source>
        <dbReference type="ARBA" id="ARBA00022729"/>
    </source>
</evidence>
<dbReference type="Proteomes" id="UP000182977">
    <property type="component" value="Chromosome I"/>
</dbReference>